<dbReference type="Proteomes" id="UP000887565">
    <property type="component" value="Unplaced"/>
</dbReference>
<name>A0A915HYM9_ROMCU</name>
<evidence type="ECO:0000313" key="2">
    <source>
        <dbReference type="WBParaSite" id="nRc.2.0.1.t06538-RA"/>
    </source>
</evidence>
<sequence>MLHKYQKWKAEYADVYKKSSQLVKHGKNHIDFELKTASARGTISGSSSKLCSSSAKRKRPLLLDITLSKICLPTWTSTAESGSSKR</sequence>
<protein>
    <submittedName>
        <fullName evidence="2">Uncharacterized protein</fullName>
    </submittedName>
</protein>
<proteinExistence type="predicted"/>
<keyword evidence="1" id="KW-1185">Reference proteome</keyword>
<dbReference type="WBParaSite" id="nRc.2.0.1.t06538-RA">
    <property type="protein sequence ID" value="nRc.2.0.1.t06538-RA"/>
    <property type="gene ID" value="nRc.2.0.1.g06538"/>
</dbReference>
<dbReference type="AlphaFoldDB" id="A0A915HYM9"/>
<evidence type="ECO:0000313" key="1">
    <source>
        <dbReference type="Proteomes" id="UP000887565"/>
    </source>
</evidence>
<organism evidence="1 2">
    <name type="scientific">Romanomermis culicivorax</name>
    <name type="common">Nematode worm</name>
    <dbReference type="NCBI Taxonomy" id="13658"/>
    <lineage>
        <taxon>Eukaryota</taxon>
        <taxon>Metazoa</taxon>
        <taxon>Ecdysozoa</taxon>
        <taxon>Nematoda</taxon>
        <taxon>Enoplea</taxon>
        <taxon>Dorylaimia</taxon>
        <taxon>Mermithida</taxon>
        <taxon>Mermithoidea</taxon>
        <taxon>Mermithidae</taxon>
        <taxon>Romanomermis</taxon>
    </lineage>
</organism>
<reference evidence="2" key="1">
    <citation type="submission" date="2022-11" db="UniProtKB">
        <authorList>
            <consortium name="WormBaseParasite"/>
        </authorList>
    </citation>
    <scope>IDENTIFICATION</scope>
</reference>
<accession>A0A915HYM9</accession>